<accession>A0A8J7HLV4</accession>
<gene>
    <name evidence="2" type="ORF">I8751_20010</name>
</gene>
<keyword evidence="3" id="KW-1185">Reference proteome</keyword>
<sequence length="76" mass="8312">MIQRNIGRGAWGMEKGFISSSFTPFGMTLLRRSKRSYAAGFTLRRSPVAHGEPLRWTGSQGTPLGGYADLKEVPPA</sequence>
<dbReference type="AlphaFoldDB" id="A0A8J7HLV4"/>
<protein>
    <submittedName>
        <fullName evidence="2">Uncharacterized protein</fullName>
    </submittedName>
</protein>
<comment type="caution">
    <text evidence="2">The sequence shown here is derived from an EMBL/GenBank/DDBJ whole genome shotgun (WGS) entry which is preliminary data.</text>
</comment>
<evidence type="ECO:0000256" key="1">
    <source>
        <dbReference type="SAM" id="MobiDB-lite"/>
    </source>
</evidence>
<evidence type="ECO:0000313" key="3">
    <source>
        <dbReference type="Proteomes" id="UP000599391"/>
    </source>
</evidence>
<evidence type="ECO:0000313" key="2">
    <source>
        <dbReference type="EMBL" id="MBH8554605.1"/>
    </source>
</evidence>
<reference evidence="2 3" key="1">
    <citation type="journal article" date="2021" name="Int. J. Syst. Evol. Microbiol.">
        <title>Amazonocrinis nigriterrae gen. nov., sp. nov., Atlanticothrix silvestris gen. nov., sp. nov. and Dendronalium phyllosphericum gen. nov., sp. nov., nostocacean cyanobacteria from Brazilian environments.</title>
        <authorList>
            <person name="Alvarenga D.O."/>
            <person name="Andreote A.P.D."/>
            <person name="Branco L.H.Z."/>
            <person name="Delbaje E."/>
            <person name="Cruz R.B."/>
            <person name="Varani A.M."/>
            <person name="Fiore M.F."/>
        </authorList>
    </citation>
    <scope>NUCLEOTIDE SEQUENCE [LARGE SCALE GENOMIC DNA]</scope>
    <source>
        <strain evidence="2 3">CENA357</strain>
    </source>
</reference>
<proteinExistence type="predicted"/>
<dbReference type="Proteomes" id="UP000599391">
    <property type="component" value="Unassembled WGS sequence"/>
</dbReference>
<name>A0A8J7HLV4_9CYAN</name>
<organism evidence="2 3">
    <name type="scientific">Atlanticothrix silvestris CENA357</name>
    <dbReference type="NCBI Taxonomy" id="1725252"/>
    <lineage>
        <taxon>Bacteria</taxon>
        <taxon>Bacillati</taxon>
        <taxon>Cyanobacteriota</taxon>
        <taxon>Cyanophyceae</taxon>
        <taxon>Nostocales</taxon>
        <taxon>Nodulariaceae</taxon>
        <taxon>Atlanticothrix</taxon>
        <taxon>Atlanticothrix silvestris</taxon>
    </lineage>
</organism>
<feature type="region of interest" description="Disordered" evidence="1">
    <location>
        <begin position="52"/>
        <end position="76"/>
    </location>
</feature>
<dbReference type="EMBL" id="JAECZB010000077">
    <property type="protein sequence ID" value="MBH8554605.1"/>
    <property type="molecule type" value="Genomic_DNA"/>
</dbReference>